<dbReference type="Pfam" id="PF13735">
    <property type="entry name" value="tRNA_NucTran2_2"/>
    <property type="match status" value="1"/>
</dbReference>
<dbReference type="Gene3D" id="3.30.460.10">
    <property type="entry name" value="Beta Polymerase, domain 2"/>
    <property type="match status" value="1"/>
</dbReference>
<evidence type="ECO:0000313" key="16">
    <source>
        <dbReference type="Proteomes" id="UP000292886"/>
    </source>
</evidence>
<dbReference type="Proteomes" id="UP000292886">
    <property type="component" value="Chromosome"/>
</dbReference>
<evidence type="ECO:0000256" key="4">
    <source>
        <dbReference type="ARBA" id="ARBA00022695"/>
    </source>
</evidence>
<evidence type="ECO:0000256" key="8">
    <source>
        <dbReference type="ARBA" id="ARBA00022840"/>
    </source>
</evidence>
<dbReference type="InterPro" id="IPR032810">
    <property type="entry name" value="CCA-adding_enz_C"/>
</dbReference>
<keyword evidence="9 11" id="KW-0460">Magnesium</keyword>
<keyword evidence="3 11" id="KW-0819">tRNA processing</keyword>
<feature type="binding site" evidence="11">
    <location>
        <position position="116"/>
    </location>
    <ligand>
        <name>CTP</name>
        <dbReference type="ChEBI" id="CHEBI:37563"/>
    </ligand>
</feature>
<evidence type="ECO:0000259" key="13">
    <source>
        <dbReference type="Pfam" id="PF12627"/>
    </source>
</evidence>
<feature type="binding site" evidence="11">
    <location>
        <position position="45"/>
    </location>
    <ligand>
        <name>Mg(2+)</name>
        <dbReference type="ChEBI" id="CHEBI:18420"/>
    </ligand>
</feature>
<dbReference type="InterPro" id="IPR032828">
    <property type="entry name" value="PolyA_RNA-bd"/>
</dbReference>
<dbReference type="EC" id="2.7.7.72" evidence="11"/>
<dbReference type="Pfam" id="PF12627">
    <property type="entry name" value="PolyA_pol_RNAbd"/>
    <property type="match status" value="1"/>
</dbReference>
<evidence type="ECO:0000256" key="5">
    <source>
        <dbReference type="ARBA" id="ARBA00022723"/>
    </source>
</evidence>
<proteinExistence type="inferred from homology"/>
<dbReference type="InterPro" id="IPR002646">
    <property type="entry name" value="PolA_pol_head_dom"/>
</dbReference>
<dbReference type="GO" id="GO:0160016">
    <property type="term" value="F:CCACCA tRNA nucleotidyltransferase activity"/>
    <property type="evidence" value="ECO:0007669"/>
    <property type="project" value="RHEA"/>
</dbReference>
<feature type="domain" description="tRNA nucleotidyltransferase/poly(A) polymerase RNA and SrmB- binding" evidence="13">
    <location>
        <begin position="174"/>
        <end position="231"/>
    </location>
</feature>
<feature type="binding site" evidence="11">
    <location>
        <position position="35"/>
    </location>
    <ligand>
        <name>ATP</name>
        <dbReference type="ChEBI" id="CHEBI:30616"/>
    </ligand>
</feature>
<comment type="cofactor">
    <cofactor evidence="1 11">
        <name>Mg(2+)</name>
        <dbReference type="ChEBI" id="CHEBI:18420"/>
    </cofactor>
</comment>
<feature type="binding site" evidence="11">
    <location>
        <position position="168"/>
    </location>
    <ligand>
        <name>CTP</name>
        <dbReference type="ChEBI" id="CHEBI:37563"/>
    </ligand>
</feature>
<keyword evidence="5 11" id="KW-0479">Metal-binding</keyword>
<feature type="binding site" evidence="11">
    <location>
        <position position="32"/>
    </location>
    <ligand>
        <name>CTP</name>
        <dbReference type="ChEBI" id="CHEBI:37563"/>
    </ligand>
</feature>
<feature type="binding site" evidence="11">
    <location>
        <position position="35"/>
    </location>
    <ligand>
        <name>CTP</name>
        <dbReference type="ChEBI" id="CHEBI:37563"/>
    </ligand>
</feature>
<dbReference type="Gene3D" id="1.10.246.80">
    <property type="match status" value="1"/>
</dbReference>
<dbReference type="GO" id="GO:0005524">
    <property type="term" value="F:ATP binding"/>
    <property type="evidence" value="ECO:0007669"/>
    <property type="project" value="UniProtKB-UniRule"/>
</dbReference>
<dbReference type="InterPro" id="IPR023068">
    <property type="entry name" value="CCA-adding_enz_firmicutes"/>
</dbReference>
<dbReference type="PANTHER" id="PTHR46173">
    <property type="entry name" value="CCA TRNA NUCLEOTIDYLTRANSFERASE 1, MITOCHONDRIAL"/>
    <property type="match status" value="1"/>
</dbReference>
<evidence type="ECO:0000256" key="6">
    <source>
        <dbReference type="ARBA" id="ARBA00022741"/>
    </source>
</evidence>
<dbReference type="RefSeq" id="WP_133364237.1">
    <property type="nucleotide sequence ID" value="NZ_CP037940.1"/>
</dbReference>
<evidence type="ECO:0000256" key="11">
    <source>
        <dbReference type="HAMAP-Rule" id="MF_01263"/>
    </source>
</evidence>
<comment type="function">
    <text evidence="11">Catalyzes the addition and repair of the essential 3'-terminal CCA sequence in tRNAs without using a nucleic acid template. Adds these three nucleotides in the order of C, C, and A to the tRNA nucleotide-73, using CTP and ATP as substrates and producing inorganic pyrophosphate. tRNA 3'-terminal CCA addition is required both for tRNA processing and repair. Also involved in tRNA surveillance by mediating tandem CCA addition to generate a CCACCA at the 3' terminus of unstable tRNAs. While stable tRNAs receive only 3'-terminal CCA, unstable tRNAs are marked with CCACCA and rapidly degraded.</text>
</comment>
<dbReference type="AlphaFoldDB" id="A0A4P6YWG3"/>
<dbReference type="PANTHER" id="PTHR46173:SF1">
    <property type="entry name" value="CCA TRNA NUCLEOTIDYLTRANSFERASE 1, MITOCHONDRIAL"/>
    <property type="match status" value="1"/>
</dbReference>
<keyword evidence="7 11" id="KW-0692">RNA repair</keyword>
<evidence type="ECO:0000256" key="7">
    <source>
        <dbReference type="ARBA" id="ARBA00022800"/>
    </source>
</evidence>
<feature type="binding site" evidence="11">
    <location>
        <position position="159"/>
    </location>
    <ligand>
        <name>CTP</name>
        <dbReference type="ChEBI" id="CHEBI:37563"/>
    </ligand>
</feature>
<feature type="domain" description="CCA-adding enzyme C-terminal" evidence="14">
    <location>
        <begin position="251"/>
        <end position="397"/>
    </location>
</feature>
<feature type="binding site" evidence="11">
    <location>
        <position position="165"/>
    </location>
    <ligand>
        <name>ATP</name>
        <dbReference type="ChEBI" id="CHEBI:30616"/>
    </ligand>
</feature>
<evidence type="ECO:0000256" key="3">
    <source>
        <dbReference type="ARBA" id="ARBA00022694"/>
    </source>
</evidence>
<feature type="binding site" evidence="11">
    <location>
        <position position="159"/>
    </location>
    <ligand>
        <name>ATP</name>
        <dbReference type="ChEBI" id="CHEBI:30616"/>
    </ligand>
</feature>
<dbReference type="HAMAP" id="MF_01263">
    <property type="entry name" value="CCA_bact_type3"/>
    <property type="match status" value="1"/>
</dbReference>
<dbReference type="InterPro" id="IPR043519">
    <property type="entry name" value="NT_sf"/>
</dbReference>
<evidence type="ECO:0000256" key="2">
    <source>
        <dbReference type="ARBA" id="ARBA00022679"/>
    </source>
</evidence>
<feature type="binding site" evidence="11">
    <location>
        <position position="116"/>
    </location>
    <ligand>
        <name>ATP</name>
        <dbReference type="ChEBI" id="CHEBI:30616"/>
    </ligand>
</feature>
<keyword evidence="2 11" id="KW-0808">Transferase</keyword>
<dbReference type="GO" id="GO:0042245">
    <property type="term" value="P:RNA repair"/>
    <property type="evidence" value="ECO:0007669"/>
    <property type="project" value="UniProtKB-KW"/>
</dbReference>
<comment type="catalytic activity">
    <reaction evidence="11">
        <text>a tRNA with a 3' CCA end + 2 CTP + ATP = a tRNA with a 3' CCACCA end + 3 diphosphate</text>
        <dbReference type="Rhea" id="RHEA:76235"/>
        <dbReference type="Rhea" id="RHEA-COMP:10468"/>
        <dbReference type="Rhea" id="RHEA-COMP:18655"/>
        <dbReference type="ChEBI" id="CHEBI:30616"/>
        <dbReference type="ChEBI" id="CHEBI:33019"/>
        <dbReference type="ChEBI" id="CHEBI:37563"/>
        <dbReference type="ChEBI" id="CHEBI:83071"/>
        <dbReference type="ChEBI" id="CHEBI:195187"/>
    </reaction>
</comment>
<name>A0A4P6YWG3_9LACO</name>
<dbReference type="SUPFAM" id="SSF81301">
    <property type="entry name" value="Nucleotidyltransferase"/>
    <property type="match status" value="1"/>
</dbReference>
<feature type="binding site" evidence="11">
    <location>
        <position position="162"/>
    </location>
    <ligand>
        <name>ATP</name>
        <dbReference type="ChEBI" id="CHEBI:30616"/>
    </ligand>
</feature>
<keyword evidence="6 11" id="KW-0547">Nucleotide-binding</keyword>
<comment type="subunit">
    <text evidence="11">Homodimer.</text>
</comment>
<accession>A0A4P6YWG3</accession>
<evidence type="ECO:0000256" key="9">
    <source>
        <dbReference type="ARBA" id="ARBA00022842"/>
    </source>
</evidence>
<keyword evidence="16" id="KW-1185">Reference proteome</keyword>
<dbReference type="KEGG" id="wei:EQG49_12205"/>
<reference evidence="16" key="1">
    <citation type="submission" date="2019-03" db="EMBL/GenBank/DDBJ databases">
        <title>Weissella sp. 26KH-42 Genome sequencing.</title>
        <authorList>
            <person name="Heo J."/>
            <person name="Kim S.-J."/>
            <person name="Kim J.-S."/>
            <person name="Hong S.-B."/>
            <person name="Kwon S.-W."/>
        </authorList>
    </citation>
    <scope>NUCLEOTIDE SEQUENCE [LARGE SCALE GENOMIC DNA]</scope>
    <source>
        <strain evidence="16">26KH-42</strain>
    </source>
</reference>
<dbReference type="NCBIfam" id="NF009814">
    <property type="entry name" value="PRK13299.1"/>
    <property type="match status" value="1"/>
</dbReference>
<dbReference type="GO" id="GO:0004810">
    <property type="term" value="F:CCA tRNA nucleotidyltransferase activity"/>
    <property type="evidence" value="ECO:0007669"/>
    <property type="project" value="UniProtKB-UniRule"/>
</dbReference>
<comment type="catalytic activity">
    <reaction evidence="11">
        <text>a tRNA precursor + 2 CTP + ATP = a tRNA with a 3' CCA end + 3 diphosphate</text>
        <dbReference type="Rhea" id="RHEA:14433"/>
        <dbReference type="Rhea" id="RHEA-COMP:10465"/>
        <dbReference type="Rhea" id="RHEA-COMP:10468"/>
        <dbReference type="ChEBI" id="CHEBI:30616"/>
        <dbReference type="ChEBI" id="CHEBI:33019"/>
        <dbReference type="ChEBI" id="CHEBI:37563"/>
        <dbReference type="ChEBI" id="CHEBI:74896"/>
        <dbReference type="ChEBI" id="CHEBI:83071"/>
        <dbReference type="EC" id="2.7.7.72"/>
    </reaction>
</comment>
<evidence type="ECO:0000313" key="15">
    <source>
        <dbReference type="EMBL" id="QBO37160.1"/>
    </source>
</evidence>
<dbReference type="InterPro" id="IPR050264">
    <property type="entry name" value="Bact_CCA-adding_enz_type3_sf"/>
</dbReference>
<keyword evidence="10 11" id="KW-0694">RNA-binding</keyword>
<sequence>MRVENLPDEFITALPILTTITNAGYEAYFVGGSVRDTLLGKPIHDVDIATSAYPAEIKALFKKTVDTGIEHGTVMILDHGEGYETTTFRTESGYTDFRRPDEVTFVRDLSEDLKRRDFTINALAMRGNGEIVDLFAGLTDLQQGILRAVGDPKERFHEDALRMMRAVRFSAQLGFTIEANTQQAIKSEAHLLAKIAVERTNVEFSKLLLGKDAQRGLLEFAETGLYQYVPGVISEHELDIIAAATALENVRLTSDEQAWTFVVSQLGLDEAATMAFLKAWKHSNDLIKTVTNANRFIRTYKAQAVVTNWDLYSVGADLSIALSVLQITQVDFPVDQLQQAYAALPIKDKHELAISGQDLIKRGVVKPGPMMGKVLAQLEQGVVAGEMVNEPAALLAQAAKII</sequence>
<feature type="binding site" evidence="11">
    <location>
        <position position="47"/>
    </location>
    <ligand>
        <name>Mg(2+)</name>
        <dbReference type="ChEBI" id="CHEBI:18420"/>
    </ligand>
</feature>
<dbReference type="OrthoDB" id="9805698at2"/>
<dbReference type="GO" id="GO:0000049">
    <property type="term" value="F:tRNA binding"/>
    <property type="evidence" value="ECO:0007669"/>
    <property type="project" value="UniProtKB-UniRule"/>
</dbReference>
<evidence type="ECO:0000256" key="10">
    <source>
        <dbReference type="ARBA" id="ARBA00022884"/>
    </source>
</evidence>
<keyword evidence="4 11" id="KW-0548">Nucleotidyltransferase</keyword>
<evidence type="ECO:0000256" key="1">
    <source>
        <dbReference type="ARBA" id="ARBA00001946"/>
    </source>
</evidence>
<dbReference type="CDD" id="cd05398">
    <property type="entry name" value="NT_ClassII-CCAase"/>
    <property type="match status" value="1"/>
</dbReference>
<feature type="binding site" evidence="11">
    <location>
        <position position="162"/>
    </location>
    <ligand>
        <name>CTP</name>
        <dbReference type="ChEBI" id="CHEBI:37563"/>
    </ligand>
</feature>
<dbReference type="Gene3D" id="1.20.58.560">
    <property type="match status" value="1"/>
</dbReference>
<evidence type="ECO:0000259" key="14">
    <source>
        <dbReference type="Pfam" id="PF13735"/>
    </source>
</evidence>
<comment type="miscellaneous">
    <text evidence="11">A single active site specifically recognizes both ATP and CTP and is responsible for their addition.</text>
</comment>
<dbReference type="Gene3D" id="1.10.110.30">
    <property type="match status" value="1"/>
</dbReference>
<dbReference type="GO" id="GO:0001680">
    <property type="term" value="P:tRNA 3'-terminal CCA addition"/>
    <property type="evidence" value="ECO:0007669"/>
    <property type="project" value="UniProtKB-UniRule"/>
</dbReference>
<evidence type="ECO:0000259" key="12">
    <source>
        <dbReference type="Pfam" id="PF01743"/>
    </source>
</evidence>
<keyword evidence="8 11" id="KW-0067">ATP-binding</keyword>
<organism evidence="15 16">
    <name type="scientific">Periweissella cryptocerci</name>
    <dbReference type="NCBI Taxonomy" id="2506420"/>
    <lineage>
        <taxon>Bacteria</taxon>
        <taxon>Bacillati</taxon>
        <taxon>Bacillota</taxon>
        <taxon>Bacilli</taxon>
        <taxon>Lactobacillales</taxon>
        <taxon>Lactobacillaceae</taxon>
        <taxon>Periweissella</taxon>
    </lineage>
</organism>
<protein>
    <recommendedName>
        <fullName evidence="11">CCA-adding enzyme</fullName>
        <ecNumber evidence="11">2.7.7.72</ecNumber>
    </recommendedName>
    <alternativeName>
        <fullName evidence="11">CCA tRNA nucleotidyltransferase</fullName>
    </alternativeName>
    <alternativeName>
        <fullName evidence="11">tRNA CCA-pyrophosphorylase</fullName>
    </alternativeName>
    <alternativeName>
        <fullName evidence="11">tRNA adenylyl-/cytidylyl- transferase</fullName>
    </alternativeName>
    <alternativeName>
        <fullName evidence="11">tRNA nucleotidyltransferase</fullName>
    </alternativeName>
    <alternativeName>
        <fullName evidence="11">tRNA-NT</fullName>
    </alternativeName>
</protein>
<feature type="binding site" evidence="11">
    <location>
        <position position="165"/>
    </location>
    <ligand>
        <name>CTP</name>
        <dbReference type="ChEBI" id="CHEBI:37563"/>
    </ligand>
</feature>
<dbReference type="GO" id="GO:0000287">
    <property type="term" value="F:magnesium ion binding"/>
    <property type="evidence" value="ECO:0007669"/>
    <property type="project" value="UniProtKB-UniRule"/>
</dbReference>
<feature type="binding site" evidence="11">
    <location>
        <position position="32"/>
    </location>
    <ligand>
        <name>ATP</name>
        <dbReference type="ChEBI" id="CHEBI:30616"/>
    </ligand>
</feature>
<gene>
    <name evidence="11" type="primary">cca</name>
    <name evidence="15" type="ORF">EQG49_12205</name>
</gene>
<feature type="binding site" evidence="11">
    <location>
        <position position="168"/>
    </location>
    <ligand>
        <name>ATP</name>
        <dbReference type="ChEBI" id="CHEBI:30616"/>
    </ligand>
</feature>
<dbReference type="SUPFAM" id="SSF81891">
    <property type="entry name" value="Poly A polymerase C-terminal region-like"/>
    <property type="match status" value="1"/>
</dbReference>
<dbReference type="Pfam" id="PF01743">
    <property type="entry name" value="PolyA_pol"/>
    <property type="match status" value="1"/>
</dbReference>
<comment type="similarity">
    <text evidence="11">Belongs to the tRNA nucleotidyltransferase/poly(A) polymerase family. Bacterial CCA-adding enzyme type 3 subfamily.</text>
</comment>
<dbReference type="EMBL" id="CP037940">
    <property type="protein sequence ID" value="QBO37160.1"/>
    <property type="molecule type" value="Genomic_DNA"/>
</dbReference>
<feature type="domain" description="Poly A polymerase head" evidence="12">
    <location>
        <begin position="27"/>
        <end position="147"/>
    </location>
</feature>